<sequence>MGVADDSSMMFTKRFGGVSFTMNGVASVSQEDEGIRRDKLRVQDFEPPAPASLVGLEQVDETGAGMLEMFTFSTGGPATELLENQINYQHHRNQRPNSATGDWYGNNTAQAITRISFLTIFFSPSSRLEFFNFFFNTSHVVAKRCPIFHFHPSSSTDVK</sequence>
<reference evidence="1 2" key="1">
    <citation type="journal article" date="2016" name="Sci. Rep.">
        <title>The genome sequence of the outbreeding globe artichoke constructed de novo incorporating a phase-aware low-pass sequencing strategy of F1 progeny.</title>
        <authorList>
            <person name="Scaglione D."/>
            <person name="Reyes-Chin-Wo S."/>
            <person name="Acquadro A."/>
            <person name="Froenicke L."/>
            <person name="Portis E."/>
            <person name="Beitel C."/>
            <person name="Tirone M."/>
            <person name="Mauro R."/>
            <person name="Lo Monaco A."/>
            <person name="Mauromicale G."/>
            <person name="Faccioli P."/>
            <person name="Cattivelli L."/>
            <person name="Rieseberg L."/>
            <person name="Michelmore R."/>
            <person name="Lanteri S."/>
        </authorList>
    </citation>
    <scope>NUCLEOTIDE SEQUENCE [LARGE SCALE GENOMIC DNA]</scope>
    <source>
        <strain evidence="1">2C</strain>
    </source>
</reference>
<name>A0A103YLD7_CYNCS</name>
<dbReference type="AlphaFoldDB" id="A0A103YLD7"/>
<dbReference type="Gramene" id="KVI11300">
    <property type="protein sequence ID" value="KVI11300"/>
    <property type="gene ID" value="Ccrd_010291"/>
</dbReference>
<accession>A0A103YLD7</accession>
<evidence type="ECO:0000313" key="2">
    <source>
        <dbReference type="Proteomes" id="UP000243975"/>
    </source>
</evidence>
<evidence type="ECO:0000313" key="1">
    <source>
        <dbReference type="EMBL" id="KVI11300.1"/>
    </source>
</evidence>
<organism evidence="1 2">
    <name type="scientific">Cynara cardunculus var. scolymus</name>
    <name type="common">Globe artichoke</name>
    <name type="synonym">Cynara scolymus</name>
    <dbReference type="NCBI Taxonomy" id="59895"/>
    <lineage>
        <taxon>Eukaryota</taxon>
        <taxon>Viridiplantae</taxon>
        <taxon>Streptophyta</taxon>
        <taxon>Embryophyta</taxon>
        <taxon>Tracheophyta</taxon>
        <taxon>Spermatophyta</taxon>
        <taxon>Magnoliopsida</taxon>
        <taxon>eudicotyledons</taxon>
        <taxon>Gunneridae</taxon>
        <taxon>Pentapetalae</taxon>
        <taxon>asterids</taxon>
        <taxon>campanulids</taxon>
        <taxon>Asterales</taxon>
        <taxon>Asteraceae</taxon>
        <taxon>Carduoideae</taxon>
        <taxon>Cardueae</taxon>
        <taxon>Carduinae</taxon>
        <taxon>Cynara</taxon>
    </lineage>
</organism>
<keyword evidence="2" id="KW-1185">Reference proteome</keyword>
<comment type="caution">
    <text evidence="1">The sequence shown here is derived from an EMBL/GenBank/DDBJ whole genome shotgun (WGS) entry which is preliminary data.</text>
</comment>
<dbReference type="EMBL" id="LEKV01000408">
    <property type="protein sequence ID" value="KVI11300.1"/>
    <property type="molecule type" value="Genomic_DNA"/>
</dbReference>
<proteinExistence type="predicted"/>
<gene>
    <name evidence="1" type="ORF">Ccrd_010291</name>
</gene>
<protein>
    <submittedName>
        <fullName evidence="1">Uncharacterized protein</fullName>
    </submittedName>
</protein>
<dbReference type="Proteomes" id="UP000243975">
    <property type="component" value="Unassembled WGS sequence"/>
</dbReference>